<sequence>MNIVAGIYRLAIAFFCLAGTHETWLLGEWKNLCFFTHETNIVLGLVMVWAGFASLLDGRQPPAWLKGCLTLYIAITGLVAWLVLEPTVIGPDTARVLGIPCVWMVHIIAPIMACLDFVLFDAHRRFRWQYTLTWLIYFPFYLAFVLVRAALWPHSALDGASPYPYPFVDVAQIGWAQLGVNIVIYLAVFFLLGLVLFLIDKVLPAKPLLGGAKR</sequence>
<dbReference type="InterPro" id="IPR049713">
    <property type="entry name" value="Pr6Pr-like"/>
</dbReference>
<evidence type="ECO:0000313" key="3">
    <source>
        <dbReference type="Proteomes" id="UP000718821"/>
    </source>
</evidence>
<protein>
    <submittedName>
        <fullName evidence="2">Pr6Pr family membrane protein</fullName>
    </submittedName>
</protein>
<comment type="caution">
    <text evidence="2">The sequence shown here is derived from an EMBL/GenBank/DDBJ whole genome shotgun (WGS) entry which is preliminary data.</text>
</comment>
<evidence type="ECO:0000313" key="2">
    <source>
        <dbReference type="EMBL" id="MBM6700252.1"/>
    </source>
</evidence>
<proteinExistence type="predicted"/>
<accession>A0A938WZ05</accession>
<name>A0A938WZ05_9BIFI</name>
<feature type="transmembrane region" description="Helical" evidence="1">
    <location>
        <begin position="63"/>
        <end position="84"/>
    </location>
</feature>
<feature type="transmembrane region" description="Helical" evidence="1">
    <location>
        <begin position="173"/>
        <end position="199"/>
    </location>
</feature>
<gene>
    <name evidence="2" type="ORF">H7U32_08100</name>
</gene>
<feature type="transmembrane region" description="Helical" evidence="1">
    <location>
        <begin position="7"/>
        <end position="27"/>
    </location>
</feature>
<keyword evidence="1" id="KW-0812">Transmembrane</keyword>
<feature type="transmembrane region" description="Helical" evidence="1">
    <location>
        <begin position="96"/>
        <end position="120"/>
    </location>
</feature>
<organism evidence="2 3">
    <name type="scientific">Bifidobacterium pullorum subsp. saeculare</name>
    <dbReference type="NCBI Taxonomy" id="78257"/>
    <lineage>
        <taxon>Bacteria</taxon>
        <taxon>Bacillati</taxon>
        <taxon>Actinomycetota</taxon>
        <taxon>Actinomycetes</taxon>
        <taxon>Bifidobacteriales</taxon>
        <taxon>Bifidobacteriaceae</taxon>
        <taxon>Bifidobacterium</taxon>
    </lineage>
</organism>
<evidence type="ECO:0000256" key="1">
    <source>
        <dbReference type="SAM" id="Phobius"/>
    </source>
</evidence>
<keyword evidence="1" id="KW-0472">Membrane</keyword>
<feature type="transmembrane region" description="Helical" evidence="1">
    <location>
        <begin position="39"/>
        <end position="56"/>
    </location>
</feature>
<dbReference type="NCBIfam" id="NF038065">
    <property type="entry name" value="Pr6Pr"/>
    <property type="match status" value="1"/>
</dbReference>
<reference evidence="2" key="1">
    <citation type="submission" date="2020-08" db="EMBL/GenBank/DDBJ databases">
        <authorList>
            <person name="Cejkova D."/>
            <person name="Kubasova T."/>
            <person name="Jahodarova E."/>
            <person name="Rychlik I."/>
        </authorList>
    </citation>
    <scope>NUCLEOTIDE SEQUENCE</scope>
    <source>
        <strain evidence="2">An836</strain>
    </source>
</reference>
<reference evidence="2" key="2">
    <citation type="journal article" date="2021" name="Sci. Rep.">
        <title>The distribution of antibiotic resistance genes in chicken gut microbiota commensals.</title>
        <authorList>
            <person name="Juricova H."/>
            <person name="Matiasovicova J."/>
            <person name="Kubasova T."/>
            <person name="Cejkova D."/>
            <person name="Rychlik I."/>
        </authorList>
    </citation>
    <scope>NUCLEOTIDE SEQUENCE</scope>
    <source>
        <strain evidence="2">An836</strain>
    </source>
</reference>
<dbReference type="RefSeq" id="WP_204469572.1">
    <property type="nucleotide sequence ID" value="NZ_JACLYU010000020.1"/>
</dbReference>
<dbReference type="AlphaFoldDB" id="A0A938WZ05"/>
<dbReference type="EMBL" id="JACLYU010000020">
    <property type="protein sequence ID" value="MBM6700252.1"/>
    <property type="molecule type" value="Genomic_DNA"/>
</dbReference>
<keyword evidence="1" id="KW-1133">Transmembrane helix</keyword>
<dbReference type="Proteomes" id="UP000718821">
    <property type="component" value="Unassembled WGS sequence"/>
</dbReference>
<keyword evidence="3" id="KW-1185">Reference proteome</keyword>
<feature type="transmembrane region" description="Helical" evidence="1">
    <location>
        <begin position="132"/>
        <end position="153"/>
    </location>
</feature>